<proteinExistence type="predicted"/>
<name>A0A917TN87_9ACTN</name>
<comment type="caution">
    <text evidence="1">The sequence shown here is derived from an EMBL/GenBank/DDBJ whole genome shotgun (WGS) entry which is preliminary data.</text>
</comment>
<gene>
    <name evidence="1" type="ORF">GCM10007977_033030</name>
</gene>
<reference evidence="1" key="1">
    <citation type="journal article" date="2014" name="Int. J. Syst. Evol. Microbiol.">
        <title>Complete genome sequence of Corynebacterium casei LMG S-19264T (=DSM 44701T), isolated from a smear-ripened cheese.</title>
        <authorList>
            <consortium name="US DOE Joint Genome Institute (JGI-PGF)"/>
            <person name="Walter F."/>
            <person name="Albersmeier A."/>
            <person name="Kalinowski J."/>
            <person name="Ruckert C."/>
        </authorList>
    </citation>
    <scope>NUCLEOTIDE SEQUENCE</scope>
    <source>
        <strain evidence="1">JCM 19831</strain>
    </source>
</reference>
<keyword evidence="2" id="KW-1185">Reference proteome</keyword>
<dbReference type="EMBL" id="BMPI01000014">
    <property type="protein sequence ID" value="GGM29141.1"/>
    <property type="molecule type" value="Genomic_DNA"/>
</dbReference>
<evidence type="ECO:0000313" key="2">
    <source>
        <dbReference type="Proteomes" id="UP000642070"/>
    </source>
</evidence>
<reference evidence="1" key="2">
    <citation type="submission" date="2020-09" db="EMBL/GenBank/DDBJ databases">
        <authorList>
            <person name="Sun Q."/>
            <person name="Ohkuma M."/>
        </authorList>
    </citation>
    <scope>NUCLEOTIDE SEQUENCE</scope>
    <source>
        <strain evidence="1">JCM 19831</strain>
    </source>
</reference>
<organism evidence="1 2">
    <name type="scientific">Dactylosporangium sucinum</name>
    <dbReference type="NCBI Taxonomy" id="1424081"/>
    <lineage>
        <taxon>Bacteria</taxon>
        <taxon>Bacillati</taxon>
        <taxon>Actinomycetota</taxon>
        <taxon>Actinomycetes</taxon>
        <taxon>Micromonosporales</taxon>
        <taxon>Micromonosporaceae</taxon>
        <taxon>Dactylosporangium</taxon>
    </lineage>
</organism>
<evidence type="ECO:0000313" key="1">
    <source>
        <dbReference type="EMBL" id="GGM29141.1"/>
    </source>
</evidence>
<protein>
    <submittedName>
        <fullName evidence="1">Uncharacterized protein</fullName>
    </submittedName>
</protein>
<dbReference type="AlphaFoldDB" id="A0A917TN87"/>
<sequence>MPPYRRVIGLSTIVEPGHPREERTTMPAGVTITTHDVAHLSGCDPRTALVVKDGSKYWRTEADGVAAGTVLADGAVVLLSHAELVDGTADADWTGEGWSRELRPEAAAQVAERLNAPAA</sequence>
<dbReference type="Proteomes" id="UP000642070">
    <property type="component" value="Unassembled WGS sequence"/>
</dbReference>
<accession>A0A917TN87</accession>